<reference evidence="1 2" key="1">
    <citation type="submission" date="2020-10" db="EMBL/GenBank/DDBJ databases">
        <title>Complete genome sequence of Cupriavidus basilensis CCUG 49340T.</title>
        <authorList>
            <person name="Salva-Serra F."/>
            <person name="Donoso R.A."/>
            <person name="Cho K.H."/>
            <person name="Yoo J.A."/>
            <person name="Lee K."/>
            <person name="Yoon S.-H."/>
            <person name="Perez-Pantoja D."/>
            <person name="Moore E.R.B."/>
        </authorList>
    </citation>
    <scope>NUCLEOTIDE SEQUENCE [LARGE SCALE GENOMIC DNA]</scope>
    <source>
        <strain evidence="2">CCUG 49340</strain>
    </source>
</reference>
<dbReference type="GeneID" id="98405727"/>
<evidence type="ECO:0000313" key="1">
    <source>
        <dbReference type="EMBL" id="QOT79477.1"/>
    </source>
</evidence>
<organism evidence="1 2">
    <name type="scientific">Cupriavidus basilensis</name>
    <dbReference type="NCBI Taxonomy" id="68895"/>
    <lineage>
        <taxon>Bacteria</taxon>
        <taxon>Pseudomonadati</taxon>
        <taxon>Pseudomonadota</taxon>
        <taxon>Betaproteobacteria</taxon>
        <taxon>Burkholderiales</taxon>
        <taxon>Burkholderiaceae</taxon>
        <taxon>Cupriavidus</taxon>
    </lineage>
</organism>
<dbReference type="PANTHER" id="PTHR37463:SF1">
    <property type="entry name" value="DUF2256 DOMAIN-CONTAINING PROTEIN"/>
    <property type="match status" value="1"/>
</dbReference>
<accession>A0A643FKJ4</accession>
<dbReference type="InterPro" id="IPR017136">
    <property type="entry name" value="UCP037205"/>
</dbReference>
<dbReference type="Pfam" id="PF10013">
    <property type="entry name" value="DUF2256"/>
    <property type="match status" value="1"/>
</dbReference>
<dbReference type="PANTHER" id="PTHR37463">
    <property type="entry name" value="GSL3115 PROTEIN"/>
    <property type="match status" value="1"/>
</dbReference>
<proteinExistence type="predicted"/>
<protein>
    <submittedName>
        <fullName evidence="1">DUF2256 domain-containing protein</fullName>
    </submittedName>
</protein>
<name>A0A643FKJ4_9BURK</name>
<dbReference type="RefSeq" id="WP_150992140.1">
    <property type="nucleotide sequence ID" value="NZ_CP062804.1"/>
</dbReference>
<evidence type="ECO:0000313" key="2">
    <source>
        <dbReference type="Proteomes" id="UP000397656"/>
    </source>
</evidence>
<sequence length="52" mass="6361">MTWNPSCVPPSKICSHCGRSFNWRRKWRRDWDAVKYCSERCRRSSRMRGALR</sequence>
<dbReference type="Proteomes" id="UP000397656">
    <property type="component" value="Chromosome 2"/>
</dbReference>
<gene>
    <name evidence="1" type="ORF">F7R26_032705</name>
</gene>
<dbReference type="AlphaFoldDB" id="A0A643FKJ4"/>
<dbReference type="EMBL" id="CP062804">
    <property type="protein sequence ID" value="QOT79477.1"/>
    <property type="molecule type" value="Genomic_DNA"/>
</dbReference>